<dbReference type="GO" id="GO:0043565">
    <property type="term" value="F:sequence-specific DNA binding"/>
    <property type="evidence" value="ECO:0007669"/>
    <property type="project" value="InterPro"/>
</dbReference>
<feature type="domain" description="THAP-type" evidence="7">
    <location>
        <begin position="1"/>
        <end position="86"/>
    </location>
</feature>
<feature type="region of interest" description="Disordered" evidence="6">
    <location>
        <begin position="86"/>
        <end position="149"/>
    </location>
</feature>
<comment type="caution">
    <text evidence="8">The sequence shown here is derived from an EMBL/GenBank/DDBJ whole genome shotgun (WGS) entry which is preliminary data.</text>
</comment>
<evidence type="ECO:0000313" key="8">
    <source>
        <dbReference type="EMBL" id="KAJ8957309.1"/>
    </source>
</evidence>
<dbReference type="SMART" id="SM00692">
    <property type="entry name" value="DM3"/>
    <property type="match status" value="1"/>
</dbReference>
<keyword evidence="4 5" id="KW-0238">DNA-binding</keyword>
<evidence type="ECO:0000256" key="5">
    <source>
        <dbReference type="PROSITE-ProRule" id="PRU00309"/>
    </source>
</evidence>
<reference evidence="8" key="1">
    <citation type="journal article" date="2023" name="Insect Mol. Biol.">
        <title>Genome sequencing provides insights into the evolution of gene families encoding plant cell wall-degrading enzymes in longhorned beetles.</title>
        <authorList>
            <person name="Shin N.R."/>
            <person name="Okamura Y."/>
            <person name="Kirsch R."/>
            <person name="Pauchet Y."/>
        </authorList>
    </citation>
    <scope>NUCLEOTIDE SEQUENCE</scope>
    <source>
        <strain evidence="8">RBIC_L_NR</strain>
    </source>
</reference>
<keyword evidence="1" id="KW-0479">Metal-binding</keyword>
<keyword evidence="2 5" id="KW-0863">Zinc-finger</keyword>
<dbReference type="PANTHER" id="PTHR46600:SF11">
    <property type="entry name" value="THAP DOMAIN-CONTAINING PROTEIN 10"/>
    <property type="match status" value="1"/>
</dbReference>
<protein>
    <recommendedName>
        <fullName evidence="7">THAP-type domain-containing protein</fullName>
    </recommendedName>
</protein>
<dbReference type="AlphaFoldDB" id="A0AAV8Z2L7"/>
<dbReference type="PANTHER" id="PTHR46600">
    <property type="entry name" value="THAP DOMAIN-CONTAINING"/>
    <property type="match status" value="1"/>
</dbReference>
<dbReference type="SMART" id="SM00980">
    <property type="entry name" value="THAP"/>
    <property type="match status" value="1"/>
</dbReference>
<evidence type="ECO:0000313" key="9">
    <source>
        <dbReference type="Proteomes" id="UP001162156"/>
    </source>
</evidence>
<evidence type="ECO:0000259" key="7">
    <source>
        <dbReference type="PROSITE" id="PS50950"/>
    </source>
</evidence>
<accession>A0AAV8Z2L7</accession>
<evidence type="ECO:0000256" key="4">
    <source>
        <dbReference type="ARBA" id="ARBA00023125"/>
    </source>
</evidence>
<dbReference type="InterPro" id="IPR026516">
    <property type="entry name" value="THAP1/10"/>
</dbReference>
<evidence type="ECO:0000256" key="3">
    <source>
        <dbReference type="ARBA" id="ARBA00022833"/>
    </source>
</evidence>
<evidence type="ECO:0000256" key="6">
    <source>
        <dbReference type="SAM" id="MobiDB-lite"/>
    </source>
</evidence>
<evidence type="ECO:0000256" key="1">
    <source>
        <dbReference type="ARBA" id="ARBA00022723"/>
    </source>
</evidence>
<dbReference type="Proteomes" id="UP001162156">
    <property type="component" value="Unassembled WGS sequence"/>
</dbReference>
<organism evidence="8 9">
    <name type="scientific">Rhamnusium bicolor</name>
    <dbReference type="NCBI Taxonomy" id="1586634"/>
    <lineage>
        <taxon>Eukaryota</taxon>
        <taxon>Metazoa</taxon>
        <taxon>Ecdysozoa</taxon>
        <taxon>Arthropoda</taxon>
        <taxon>Hexapoda</taxon>
        <taxon>Insecta</taxon>
        <taxon>Pterygota</taxon>
        <taxon>Neoptera</taxon>
        <taxon>Endopterygota</taxon>
        <taxon>Coleoptera</taxon>
        <taxon>Polyphaga</taxon>
        <taxon>Cucujiformia</taxon>
        <taxon>Chrysomeloidea</taxon>
        <taxon>Cerambycidae</taxon>
        <taxon>Lepturinae</taxon>
        <taxon>Rhagiini</taxon>
        <taxon>Rhamnusium</taxon>
    </lineage>
</organism>
<dbReference type="InterPro" id="IPR038441">
    <property type="entry name" value="THAP_Znf_sf"/>
</dbReference>
<keyword evidence="9" id="KW-1185">Reference proteome</keyword>
<keyword evidence="3" id="KW-0862">Zinc</keyword>
<dbReference type="Gene3D" id="6.20.210.20">
    <property type="entry name" value="THAP domain"/>
    <property type="match status" value="1"/>
</dbReference>
<evidence type="ECO:0000256" key="2">
    <source>
        <dbReference type="ARBA" id="ARBA00022771"/>
    </source>
</evidence>
<dbReference type="GO" id="GO:0008270">
    <property type="term" value="F:zinc ion binding"/>
    <property type="evidence" value="ECO:0007669"/>
    <property type="project" value="UniProtKB-KW"/>
</dbReference>
<dbReference type="SUPFAM" id="SSF57716">
    <property type="entry name" value="Glucocorticoid receptor-like (DNA-binding domain)"/>
    <property type="match status" value="1"/>
</dbReference>
<sequence length="149" mass="16974">MRVFSRCAARKCTNNSKNCSVSFFRFPRDVNRARIWLVASGRDDLSSDVEKIHASSYRLCSMHFEKSMFANEKRNRLRKEAIPRQFPALEGSSSATAEFRTKTGNWEVEISPDEEMLELQVTEDVSSTQTQITPKSSPVQRTTQTETSG</sequence>
<dbReference type="InterPro" id="IPR006612">
    <property type="entry name" value="THAP_Znf"/>
</dbReference>
<dbReference type="PROSITE" id="PS50950">
    <property type="entry name" value="ZF_THAP"/>
    <property type="match status" value="1"/>
</dbReference>
<proteinExistence type="predicted"/>
<feature type="compositionally biased region" description="Polar residues" evidence="6">
    <location>
        <begin position="123"/>
        <end position="149"/>
    </location>
</feature>
<dbReference type="EMBL" id="JANEYF010001779">
    <property type="protein sequence ID" value="KAJ8957309.1"/>
    <property type="molecule type" value="Genomic_DNA"/>
</dbReference>
<gene>
    <name evidence="8" type="ORF">NQ314_006557</name>
</gene>
<name>A0AAV8Z2L7_9CUCU</name>
<dbReference type="Pfam" id="PF05485">
    <property type="entry name" value="THAP"/>
    <property type="match status" value="1"/>
</dbReference>